<sequence length="151" mass="16746">MLKALQSFFNVAPAAEQTKQYHAEGLSDEAFLSLILMTEISLADGVLSNEEREYLLADLKNEYQLEGSAAESAVEKAVEAVKEAASLHDFTAPLKALEYSEKVQLLESLWAVAYTDNELDPHEEAMLRKLADLLYISHADYIKAKLSVTGH</sequence>
<dbReference type="Proteomes" id="UP000288361">
    <property type="component" value="Unassembled WGS sequence"/>
</dbReference>
<dbReference type="InterPro" id="IPR029024">
    <property type="entry name" value="TerB-like"/>
</dbReference>
<evidence type="ECO:0000313" key="3">
    <source>
        <dbReference type="Proteomes" id="UP000288361"/>
    </source>
</evidence>
<protein>
    <submittedName>
        <fullName evidence="2">TerB family tellurite resistance protein</fullName>
    </submittedName>
</protein>
<dbReference type="CDD" id="cd07313">
    <property type="entry name" value="terB_like_2"/>
    <property type="match status" value="1"/>
</dbReference>
<gene>
    <name evidence="2" type="ORF">CWI73_11570</name>
</gene>
<organism evidence="2 3">
    <name type="scientific">Idiomarina piscisalsi</name>
    <dbReference type="NCBI Taxonomy" id="1096243"/>
    <lineage>
        <taxon>Bacteria</taxon>
        <taxon>Pseudomonadati</taxon>
        <taxon>Pseudomonadota</taxon>
        <taxon>Gammaproteobacteria</taxon>
        <taxon>Alteromonadales</taxon>
        <taxon>Idiomarinaceae</taxon>
        <taxon>Idiomarina</taxon>
    </lineage>
</organism>
<name>A0A432YIJ7_9GAMM</name>
<dbReference type="AlphaFoldDB" id="A0A432YIJ7"/>
<dbReference type="InterPro" id="IPR007791">
    <property type="entry name" value="DjlA_N"/>
</dbReference>
<dbReference type="Pfam" id="PF05099">
    <property type="entry name" value="TerB"/>
    <property type="match status" value="1"/>
</dbReference>
<accession>A0A432YIJ7</accession>
<reference evidence="2 3" key="1">
    <citation type="journal article" date="2011" name="Front. Microbiol.">
        <title>Genomic signatures of strain selection and enhancement in Bacillus atrophaeus var. globigii, a historical biowarfare simulant.</title>
        <authorList>
            <person name="Gibbons H.S."/>
            <person name="Broomall S.M."/>
            <person name="McNew L.A."/>
            <person name="Daligault H."/>
            <person name="Chapman C."/>
            <person name="Bruce D."/>
            <person name="Karavis M."/>
            <person name="Krepps M."/>
            <person name="McGregor P.A."/>
            <person name="Hong C."/>
            <person name="Park K.H."/>
            <person name="Akmal A."/>
            <person name="Feldman A."/>
            <person name="Lin J.S."/>
            <person name="Chang W.E."/>
            <person name="Higgs B.W."/>
            <person name="Demirev P."/>
            <person name="Lindquist J."/>
            <person name="Liem A."/>
            <person name="Fochler E."/>
            <person name="Read T.D."/>
            <person name="Tapia R."/>
            <person name="Johnson S."/>
            <person name="Bishop-Lilly K.A."/>
            <person name="Detter C."/>
            <person name="Han C."/>
            <person name="Sozhamannan S."/>
            <person name="Rosenzweig C.N."/>
            <person name="Skowronski E.W."/>
        </authorList>
    </citation>
    <scope>NUCLEOTIDE SEQUENCE [LARGE SCALE GENOMIC DNA]</scope>
    <source>
        <strain evidence="2 3">TPS4-2</strain>
    </source>
</reference>
<evidence type="ECO:0000259" key="1">
    <source>
        <dbReference type="Pfam" id="PF05099"/>
    </source>
</evidence>
<dbReference type="EMBL" id="PIQA01000014">
    <property type="protein sequence ID" value="RUO60685.1"/>
    <property type="molecule type" value="Genomic_DNA"/>
</dbReference>
<dbReference type="Gene3D" id="1.10.3680.10">
    <property type="entry name" value="TerB-like"/>
    <property type="match status" value="1"/>
</dbReference>
<evidence type="ECO:0000313" key="2">
    <source>
        <dbReference type="EMBL" id="RUO60685.1"/>
    </source>
</evidence>
<comment type="caution">
    <text evidence="2">The sequence shown here is derived from an EMBL/GenBank/DDBJ whole genome shotgun (WGS) entry which is preliminary data.</text>
</comment>
<dbReference type="SUPFAM" id="SSF158682">
    <property type="entry name" value="TerB-like"/>
    <property type="match status" value="1"/>
</dbReference>
<feature type="domain" description="Co-chaperone DjlA N-terminal" evidence="1">
    <location>
        <begin position="34"/>
        <end position="145"/>
    </location>
</feature>
<proteinExistence type="predicted"/>
<dbReference type="RefSeq" id="WP_126752921.1">
    <property type="nucleotide sequence ID" value="NZ_JBHUMT010000013.1"/>
</dbReference>